<comment type="caution">
    <text evidence="3">The sequence shown here is derived from an EMBL/GenBank/DDBJ whole genome shotgun (WGS) entry which is preliminary data.</text>
</comment>
<feature type="compositionally biased region" description="Polar residues" evidence="1">
    <location>
        <begin position="548"/>
        <end position="557"/>
    </location>
</feature>
<dbReference type="Pfam" id="PF07714">
    <property type="entry name" value="PK_Tyr_Ser-Thr"/>
    <property type="match status" value="1"/>
</dbReference>
<feature type="compositionally biased region" description="Polar residues" evidence="1">
    <location>
        <begin position="71"/>
        <end position="89"/>
    </location>
</feature>
<feature type="region of interest" description="Disordered" evidence="1">
    <location>
        <begin position="534"/>
        <end position="560"/>
    </location>
</feature>
<name>A0A3D8Q3L7_9HELO</name>
<evidence type="ECO:0000313" key="3">
    <source>
        <dbReference type="EMBL" id="RDW56476.1"/>
    </source>
</evidence>
<dbReference type="SUPFAM" id="SSF56112">
    <property type="entry name" value="Protein kinase-like (PK-like)"/>
    <property type="match status" value="1"/>
</dbReference>
<dbReference type="GO" id="GO:0005524">
    <property type="term" value="F:ATP binding"/>
    <property type="evidence" value="ECO:0007669"/>
    <property type="project" value="InterPro"/>
</dbReference>
<dbReference type="AlphaFoldDB" id="A0A3D8Q3L7"/>
<dbReference type="Proteomes" id="UP000256328">
    <property type="component" value="Unassembled WGS sequence"/>
</dbReference>
<dbReference type="InterPro" id="IPR000719">
    <property type="entry name" value="Prot_kinase_dom"/>
</dbReference>
<dbReference type="Pfam" id="PF00069">
    <property type="entry name" value="Pkinase"/>
    <property type="match status" value="1"/>
</dbReference>
<gene>
    <name evidence="3" type="ORF">BP5796_13117</name>
</gene>
<dbReference type="EMBL" id="PDLN01000026">
    <property type="protein sequence ID" value="RDW56476.1"/>
    <property type="molecule type" value="Genomic_DNA"/>
</dbReference>
<proteinExistence type="predicted"/>
<accession>A0A3D8Q3L7</accession>
<protein>
    <recommendedName>
        <fullName evidence="2">Protein kinase domain-containing protein</fullName>
    </recommendedName>
</protein>
<dbReference type="PANTHER" id="PTHR24359:SF37">
    <property type="entry name" value="PROTEIN KINASE DOMAIN-CONTAINING PROTEIN"/>
    <property type="match status" value="1"/>
</dbReference>
<dbReference type="Gene3D" id="1.10.510.10">
    <property type="entry name" value="Transferase(Phosphotransferase) domain 1"/>
    <property type="match status" value="2"/>
</dbReference>
<feature type="domain" description="Protein kinase" evidence="2">
    <location>
        <begin position="331"/>
        <end position="737"/>
    </location>
</feature>
<reference evidence="3 4" key="1">
    <citation type="journal article" date="2018" name="IMA Fungus">
        <title>IMA Genome-F 9: Draft genome sequence of Annulohypoxylon stygium, Aspergillus mulundensis, Berkeleyomyces basicola (syn. Thielaviopsis basicola), Ceratocystis smalleyi, two Cercospora beticola strains, Coleophoma cylindrospora, Fusarium fracticaudum, Phialophora cf. hyalina, and Morchella septimelata.</title>
        <authorList>
            <person name="Wingfield B.D."/>
            <person name="Bills G.F."/>
            <person name="Dong Y."/>
            <person name="Huang W."/>
            <person name="Nel W.J."/>
            <person name="Swalarsk-Parry B.S."/>
            <person name="Vaghefi N."/>
            <person name="Wilken P.M."/>
            <person name="An Z."/>
            <person name="de Beer Z.W."/>
            <person name="De Vos L."/>
            <person name="Chen L."/>
            <person name="Duong T.A."/>
            <person name="Gao Y."/>
            <person name="Hammerbacher A."/>
            <person name="Kikkert J.R."/>
            <person name="Li Y."/>
            <person name="Li H."/>
            <person name="Li K."/>
            <person name="Li Q."/>
            <person name="Liu X."/>
            <person name="Ma X."/>
            <person name="Naidoo K."/>
            <person name="Pethybridge S.J."/>
            <person name="Sun J."/>
            <person name="Steenkamp E.T."/>
            <person name="van der Nest M.A."/>
            <person name="van Wyk S."/>
            <person name="Wingfield M.J."/>
            <person name="Xiong C."/>
            <person name="Yue Q."/>
            <person name="Zhang X."/>
        </authorList>
    </citation>
    <scope>NUCLEOTIDE SEQUENCE [LARGE SCALE GENOMIC DNA]</scope>
    <source>
        <strain evidence="3 4">BP5796</strain>
    </source>
</reference>
<dbReference type="GO" id="GO:0004674">
    <property type="term" value="F:protein serine/threonine kinase activity"/>
    <property type="evidence" value="ECO:0007669"/>
    <property type="project" value="TreeGrafter"/>
</dbReference>
<feature type="region of interest" description="Disordered" evidence="1">
    <location>
        <begin position="49"/>
        <end position="99"/>
    </location>
</feature>
<keyword evidence="4" id="KW-1185">Reference proteome</keyword>
<evidence type="ECO:0000259" key="2">
    <source>
        <dbReference type="PROSITE" id="PS50011"/>
    </source>
</evidence>
<dbReference type="PROSITE" id="PS50011">
    <property type="entry name" value="PROTEIN_KINASE_DOM"/>
    <property type="match status" value="1"/>
</dbReference>
<evidence type="ECO:0000256" key="1">
    <source>
        <dbReference type="SAM" id="MobiDB-lite"/>
    </source>
</evidence>
<dbReference type="OrthoDB" id="1046782at2759"/>
<organism evidence="3 4">
    <name type="scientific">Coleophoma crateriformis</name>
    <dbReference type="NCBI Taxonomy" id="565419"/>
    <lineage>
        <taxon>Eukaryota</taxon>
        <taxon>Fungi</taxon>
        <taxon>Dikarya</taxon>
        <taxon>Ascomycota</taxon>
        <taxon>Pezizomycotina</taxon>
        <taxon>Leotiomycetes</taxon>
        <taxon>Helotiales</taxon>
        <taxon>Dermateaceae</taxon>
        <taxon>Coleophoma</taxon>
    </lineage>
</organism>
<dbReference type="InterPro" id="IPR001245">
    <property type="entry name" value="Ser-Thr/Tyr_kinase_cat_dom"/>
</dbReference>
<sequence length="765" mass="87493">MKLDPNYPGVSARPLGGPSVHIRITLPAKLDRAPPETTTTQLTSPCIKIEDTNEDATSNSSHDQYWDSEGCETNPSSRSHTPVETSTGGFLSPQRPDHRRLSVSSTVVDAGHQDWQEHRNPCGKEDLYFEDSQLRSVAALQDEMGPIKKCGLVEWLSFVEQTSCGIANNEKGHAYLPVGQLRVIMTKRNICEELSRQLEKGERLGEIEALAAEICRDTQTMRNGKPAIQSFRKVFAVLLLVGKAASIRGFIDEDVGDLDLPLIKITHRNRRAILCRSDKRPLLCTETWGSFDTAEFVEKQWRLLAPYFNQDTPNKAKHFRFEPNHVLPFLHQDSNEVKEGAYGRVYMVRIHPQHHNFGQVGVRDQVFAIKQLNQHREATEKAFEREVRALRKFSGAVEHDHVVTLLATYEQGGRFFLVFPCGQSHLLEYWEQDGPRNVRWVAQQCEGLADALLLLHQRGPARAHTHQTTSDCFECRADHSIMRHLRRRLHGPGCRPTSESGQFGFRDLNAINSKSRRWSFSAFDGLRTRHECVKGRPEERGRGRRSARTQPQFQASQDFGRHGDIKPQNIIWYRHQPNHQGVLKLADFGQAELNSRWTRTRAREVAYSRTCRPPECDLAPHEIGQNYDVWSLGCVFLEFVAWAVGGRERVEQFSQMRKTRDSRVALDTDAFFIIIPAVNAAQERAKVKPEVTQYILELRRDKNCNGYLHGLLDLIEQHMLVVDRKQRWDSRRVHGQLVNLLEKYYDKDGSEYTNPPSDSDSKACL</sequence>
<evidence type="ECO:0000313" key="4">
    <source>
        <dbReference type="Proteomes" id="UP000256328"/>
    </source>
</evidence>
<dbReference type="SMART" id="SM00220">
    <property type="entry name" value="S_TKc"/>
    <property type="match status" value="1"/>
</dbReference>
<dbReference type="PANTHER" id="PTHR24359">
    <property type="entry name" value="SERINE/THREONINE-PROTEIN KINASE SBK1"/>
    <property type="match status" value="1"/>
</dbReference>
<dbReference type="InterPro" id="IPR011009">
    <property type="entry name" value="Kinase-like_dom_sf"/>
</dbReference>